<name>A0A1Y5I8M9_OSTTA</name>
<protein>
    <submittedName>
        <fullName evidence="1">Uncharacterized protein</fullName>
    </submittedName>
</protein>
<dbReference type="EMBL" id="KZ155831">
    <property type="protein sequence ID" value="OUS43502.1"/>
    <property type="molecule type" value="Genomic_DNA"/>
</dbReference>
<dbReference type="Proteomes" id="UP000195557">
    <property type="component" value="Unassembled WGS sequence"/>
</dbReference>
<dbReference type="AlphaFoldDB" id="A0A1Y5I8M9"/>
<evidence type="ECO:0000313" key="1">
    <source>
        <dbReference type="EMBL" id="OUS43502.1"/>
    </source>
</evidence>
<proteinExistence type="predicted"/>
<accession>A0A1Y5I8M9</accession>
<organism evidence="1">
    <name type="scientific">Ostreococcus tauri</name>
    <name type="common">Marine green alga</name>
    <dbReference type="NCBI Taxonomy" id="70448"/>
    <lineage>
        <taxon>Eukaryota</taxon>
        <taxon>Viridiplantae</taxon>
        <taxon>Chlorophyta</taxon>
        <taxon>Mamiellophyceae</taxon>
        <taxon>Mamiellales</taxon>
        <taxon>Bathycoccaceae</taxon>
        <taxon>Ostreococcus</taxon>
    </lineage>
</organism>
<reference evidence="1" key="1">
    <citation type="submission" date="2017-04" db="EMBL/GenBank/DDBJ databases">
        <title>Population genomics of picophytoplankton unveils novel chromosome hypervariability.</title>
        <authorList>
            <consortium name="DOE Joint Genome Institute"/>
            <person name="Blanc-Mathieu R."/>
            <person name="Krasovec M."/>
            <person name="Hebrard M."/>
            <person name="Yau S."/>
            <person name="Desgranges E."/>
            <person name="Martin J."/>
            <person name="Schackwitz W."/>
            <person name="Kuo A."/>
            <person name="Salin G."/>
            <person name="Donnadieu C."/>
            <person name="Desdevises Y."/>
            <person name="Sanchez-Ferandin S."/>
            <person name="Moreau H."/>
            <person name="Rivals E."/>
            <person name="Grigoriev I.V."/>
            <person name="Grimsley N."/>
            <person name="Eyre-Walker A."/>
            <person name="Piganeau G."/>
        </authorList>
    </citation>
    <scope>NUCLEOTIDE SEQUENCE [LARGE SCALE GENOMIC DNA]</scope>
    <source>
        <strain evidence="1">RCC 1115</strain>
    </source>
</reference>
<sequence length="50" mass="5584">MSINIDKDAIQLRVFFTPCPVFYIDRDVNSAQNNGLHALADGGFGRPPEY</sequence>
<gene>
    <name evidence="1" type="ORF">BE221DRAFT_80311</name>
</gene>